<dbReference type="SMART" id="SM00257">
    <property type="entry name" value="LysM"/>
    <property type="match status" value="1"/>
</dbReference>
<evidence type="ECO:0000313" key="2">
    <source>
        <dbReference type="EMBL" id="VAV83838.1"/>
    </source>
</evidence>
<dbReference type="Gene3D" id="3.10.350.10">
    <property type="entry name" value="LysM domain"/>
    <property type="match status" value="1"/>
</dbReference>
<dbReference type="PROSITE" id="PS51782">
    <property type="entry name" value="LYSM"/>
    <property type="match status" value="1"/>
</dbReference>
<dbReference type="Gene3D" id="2.70.70.10">
    <property type="entry name" value="Glucose Permease (Domain IIA)"/>
    <property type="match status" value="1"/>
</dbReference>
<feature type="domain" description="LysM" evidence="1">
    <location>
        <begin position="42"/>
        <end position="86"/>
    </location>
</feature>
<dbReference type="InterPro" id="IPR018392">
    <property type="entry name" value="LysM"/>
</dbReference>
<proteinExistence type="predicted"/>
<dbReference type="PANTHER" id="PTHR21666">
    <property type="entry name" value="PEPTIDASE-RELATED"/>
    <property type="match status" value="1"/>
</dbReference>
<dbReference type="Pfam" id="PF01476">
    <property type="entry name" value="LysM"/>
    <property type="match status" value="1"/>
</dbReference>
<accession>A0A3B0R7K6</accession>
<protein>
    <recommendedName>
        <fullName evidence="1">LysM domain-containing protein</fullName>
    </recommendedName>
</protein>
<dbReference type="SUPFAM" id="SSF51261">
    <property type="entry name" value="Duplicated hybrid motif"/>
    <property type="match status" value="1"/>
</dbReference>
<dbReference type="GO" id="GO:0004222">
    <property type="term" value="F:metalloendopeptidase activity"/>
    <property type="evidence" value="ECO:0007669"/>
    <property type="project" value="TreeGrafter"/>
</dbReference>
<dbReference type="EMBL" id="UOEA01000051">
    <property type="protein sequence ID" value="VAV83838.1"/>
    <property type="molecule type" value="Genomic_DNA"/>
</dbReference>
<dbReference type="CDD" id="cd00118">
    <property type="entry name" value="LysM"/>
    <property type="match status" value="1"/>
</dbReference>
<dbReference type="InterPro" id="IPR016047">
    <property type="entry name" value="M23ase_b-sheet_dom"/>
</dbReference>
<dbReference type="AlphaFoldDB" id="A0A3B0R7K6"/>
<organism evidence="2">
    <name type="scientific">hydrothermal vent metagenome</name>
    <dbReference type="NCBI Taxonomy" id="652676"/>
    <lineage>
        <taxon>unclassified sequences</taxon>
        <taxon>metagenomes</taxon>
        <taxon>ecological metagenomes</taxon>
    </lineage>
</organism>
<dbReference type="InterPro" id="IPR036779">
    <property type="entry name" value="LysM_dom_sf"/>
</dbReference>
<dbReference type="PANTHER" id="PTHR21666:SF270">
    <property type="entry name" value="MUREIN HYDROLASE ACTIVATOR ENVC"/>
    <property type="match status" value="1"/>
</dbReference>
<dbReference type="Pfam" id="PF01551">
    <property type="entry name" value="Peptidase_M23"/>
    <property type="match status" value="1"/>
</dbReference>
<name>A0A3B0R7K6_9ZZZZ</name>
<dbReference type="InterPro" id="IPR011055">
    <property type="entry name" value="Dup_hybrid_motif"/>
</dbReference>
<sequence length="240" mass="26992">MRADLKKNLSLRLTAARRSRVAVLLALAVVFVVVGCAPHWGVYHRVKKGETLWRISRTYGVSYQEVAEVNNIRNPAKIRAGKRIFIPRARAVRRVKVLPKNKRRASKKEKAPKLIIEKGRFAWPVKGKLISKYGMRSGSMHKGIDIKAPKGRPVRAADSGKVVYSDNKMRGFGNVVILSHKGDFYTVYAHNDKNLVKVSQKIRKGEGIALVGSTGNATTPHLHFEIRHAKKTRNPLFFLP</sequence>
<dbReference type="CDD" id="cd12797">
    <property type="entry name" value="M23_peptidase"/>
    <property type="match status" value="1"/>
</dbReference>
<evidence type="ECO:0000259" key="1">
    <source>
        <dbReference type="PROSITE" id="PS51782"/>
    </source>
</evidence>
<gene>
    <name evidence="2" type="ORF">MNBD_DELTA01-608</name>
</gene>
<reference evidence="2" key="1">
    <citation type="submission" date="2018-06" db="EMBL/GenBank/DDBJ databases">
        <authorList>
            <person name="Zhirakovskaya E."/>
        </authorList>
    </citation>
    <scope>NUCLEOTIDE SEQUENCE</scope>
</reference>
<dbReference type="InterPro" id="IPR050570">
    <property type="entry name" value="Cell_wall_metabolism_enzyme"/>
</dbReference>